<dbReference type="CDD" id="cd06261">
    <property type="entry name" value="TM_PBP2"/>
    <property type="match status" value="1"/>
</dbReference>
<dbReference type="PANTHER" id="PTHR30193:SF37">
    <property type="entry name" value="INNER MEMBRANE ABC TRANSPORTER PERMEASE PROTEIN YCJO"/>
    <property type="match status" value="1"/>
</dbReference>
<evidence type="ECO:0000256" key="3">
    <source>
        <dbReference type="ARBA" id="ARBA00022475"/>
    </source>
</evidence>
<keyword evidence="5 7" id="KW-1133">Transmembrane helix</keyword>
<dbReference type="InterPro" id="IPR035906">
    <property type="entry name" value="MetI-like_sf"/>
</dbReference>
<accession>A0ABP5ASY1</accession>
<dbReference type="Proteomes" id="UP001501343">
    <property type="component" value="Unassembled WGS sequence"/>
</dbReference>
<keyword evidence="2 7" id="KW-0813">Transport</keyword>
<keyword evidence="4 7" id="KW-0812">Transmembrane</keyword>
<evidence type="ECO:0000256" key="5">
    <source>
        <dbReference type="ARBA" id="ARBA00022989"/>
    </source>
</evidence>
<feature type="domain" description="ABC transmembrane type-1" evidence="8">
    <location>
        <begin position="79"/>
        <end position="292"/>
    </location>
</feature>
<dbReference type="Pfam" id="PF00528">
    <property type="entry name" value="BPD_transp_1"/>
    <property type="match status" value="1"/>
</dbReference>
<dbReference type="PANTHER" id="PTHR30193">
    <property type="entry name" value="ABC TRANSPORTER PERMEASE PROTEIN"/>
    <property type="match status" value="1"/>
</dbReference>
<feature type="transmembrane region" description="Helical" evidence="7">
    <location>
        <begin position="116"/>
        <end position="137"/>
    </location>
</feature>
<dbReference type="Gene3D" id="1.10.3720.10">
    <property type="entry name" value="MetI-like"/>
    <property type="match status" value="1"/>
</dbReference>
<evidence type="ECO:0000256" key="4">
    <source>
        <dbReference type="ARBA" id="ARBA00022692"/>
    </source>
</evidence>
<feature type="transmembrane region" description="Helical" evidence="7">
    <location>
        <begin position="78"/>
        <end position="104"/>
    </location>
</feature>
<comment type="caution">
    <text evidence="9">The sequence shown here is derived from an EMBL/GenBank/DDBJ whole genome shotgun (WGS) entry which is preliminary data.</text>
</comment>
<evidence type="ECO:0000256" key="1">
    <source>
        <dbReference type="ARBA" id="ARBA00004651"/>
    </source>
</evidence>
<dbReference type="EMBL" id="BAAAOF010000002">
    <property type="protein sequence ID" value="GAA1919318.1"/>
    <property type="molecule type" value="Genomic_DNA"/>
</dbReference>
<feature type="transmembrane region" description="Helical" evidence="7">
    <location>
        <begin position="21"/>
        <end position="46"/>
    </location>
</feature>
<name>A0ABP5ASY1_9MICO</name>
<comment type="subcellular location">
    <subcellularLocation>
        <location evidence="1 7">Cell membrane</location>
        <topology evidence="1 7">Multi-pass membrane protein</topology>
    </subcellularLocation>
</comment>
<dbReference type="SUPFAM" id="SSF161098">
    <property type="entry name" value="MetI-like"/>
    <property type="match status" value="1"/>
</dbReference>
<feature type="transmembrane region" description="Helical" evidence="7">
    <location>
        <begin position="271"/>
        <end position="292"/>
    </location>
</feature>
<comment type="similarity">
    <text evidence="7">Belongs to the binding-protein-dependent transport system permease family.</text>
</comment>
<keyword evidence="10" id="KW-1185">Reference proteome</keyword>
<protein>
    <submittedName>
        <fullName evidence="9">Sugar ABC transporter permease</fullName>
    </submittedName>
</protein>
<feature type="transmembrane region" description="Helical" evidence="7">
    <location>
        <begin position="166"/>
        <end position="188"/>
    </location>
</feature>
<dbReference type="RefSeq" id="WP_248146021.1">
    <property type="nucleotide sequence ID" value="NZ_BAAAOF010000002.1"/>
</dbReference>
<evidence type="ECO:0000313" key="9">
    <source>
        <dbReference type="EMBL" id="GAA1919318.1"/>
    </source>
</evidence>
<feature type="transmembrane region" description="Helical" evidence="7">
    <location>
        <begin position="209"/>
        <end position="236"/>
    </location>
</feature>
<evidence type="ECO:0000313" key="10">
    <source>
        <dbReference type="Proteomes" id="UP001501343"/>
    </source>
</evidence>
<reference evidence="10" key="1">
    <citation type="journal article" date="2019" name="Int. J. Syst. Evol. Microbiol.">
        <title>The Global Catalogue of Microorganisms (GCM) 10K type strain sequencing project: providing services to taxonomists for standard genome sequencing and annotation.</title>
        <authorList>
            <consortium name="The Broad Institute Genomics Platform"/>
            <consortium name="The Broad Institute Genome Sequencing Center for Infectious Disease"/>
            <person name="Wu L."/>
            <person name="Ma J."/>
        </authorList>
    </citation>
    <scope>NUCLEOTIDE SEQUENCE [LARGE SCALE GENOMIC DNA]</scope>
    <source>
        <strain evidence="10">JCM 14900</strain>
    </source>
</reference>
<dbReference type="InterPro" id="IPR000515">
    <property type="entry name" value="MetI-like"/>
</dbReference>
<gene>
    <name evidence="9" type="ORF">GCM10009775_09840</name>
</gene>
<evidence type="ECO:0000259" key="8">
    <source>
        <dbReference type="PROSITE" id="PS50928"/>
    </source>
</evidence>
<keyword evidence="3" id="KW-1003">Cell membrane</keyword>
<evidence type="ECO:0000256" key="6">
    <source>
        <dbReference type="ARBA" id="ARBA00023136"/>
    </source>
</evidence>
<dbReference type="InterPro" id="IPR051393">
    <property type="entry name" value="ABC_transporter_permease"/>
</dbReference>
<organism evidence="9 10">
    <name type="scientific">Microbacterium aoyamense</name>
    <dbReference type="NCBI Taxonomy" id="344166"/>
    <lineage>
        <taxon>Bacteria</taxon>
        <taxon>Bacillati</taxon>
        <taxon>Actinomycetota</taxon>
        <taxon>Actinomycetes</taxon>
        <taxon>Micrococcales</taxon>
        <taxon>Microbacteriaceae</taxon>
        <taxon>Microbacterium</taxon>
    </lineage>
</organism>
<dbReference type="PROSITE" id="PS50928">
    <property type="entry name" value="ABC_TM1"/>
    <property type="match status" value="1"/>
</dbReference>
<evidence type="ECO:0000256" key="7">
    <source>
        <dbReference type="RuleBase" id="RU363032"/>
    </source>
</evidence>
<evidence type="ECO:0000256" key="2">
    <source>
        <dbReference type="ARBA" id="ARBA00022448"/>
    </source>
</evidence>
<proteinExistence type="inferred from homology"/>
<keyword evidence="6 7" id="KW-0472">Membrane</keyword>
<sequence>MTTELIVTGGRKRTSRLRPNGYPWIIPALVLSIGVVYFSIGFTAYISTLDWDGISPNPESVGGANFVEAFQDPVFWMALWHTVVFFVVTFAIQTFLGIVFATLLHSQIWFKGLYKVIIFVPVVLAPAIMAPVFRQIFGADGQFNAMLEFFGLGFLAQPWLAQSSTALPIIMAVTIWQWTGLNFILYYAAMSQIDPEILEAARMDGAGNVRIVASMIWPGVRGTTIAIAILSAIGALKTFDVPYLVTNGGPNYATEFLGTLIYRESIPLAHVGYGAALSILLLVLAVTMALVIQMRAKDRKEFESV</sequence>